<organism evidence="1">
    <name type="scientific">marine metagenome</name>
    <dbReference type="NCBI Taxonomy" id="408172"/>
    <lineage>
        <taxon>unclassified sequences</taxon>
        <taxon>metagenomes</taxon>
        <taxon>ecological metagenomes</taxon>
    </lineage>
</organism>
<proteinExistence type="predicted"/>
<gene>
    <name evidence="1" type="ORF">METZ01_LOCUS360987</name>
</gene>
<name>A0A382SE50_9ZZZZ</name>
<dbReference type="AlphaFoldDB" id="A0A382SE50"/>
<reference evidence="1" key="1">
    <citation type="submission" date="2018-05" db="EMBL/GenBank/DDBJ databases">
        <authorList>
            <person name="Lanie J.A."/>
            <person name="Ng W.-L."/>
            <person name="Kazmierczak K.M."/>
            <person name="Andrzejewski T.M."/>
            <person name="Davidsen T.M."/>
            <person name="Wayne K.J."/>
            <person name="Tettelin H."/>
            <person name="Glass J.I."/>
            <person name="Rusch D."/>
            <person name="Podicherti R."/>
            <person name="Tsui H.-C.T."/>
            <person name="Winkler M.E."/>
        </authorList>
    </citation>
    <scope>NUCLEOTIDE SEQUENCE</scope>
</reference>
<protein>
    <submittedName>
        <fullName evidence="1">Uncharacterized protein</fullName>
    </submittedName>
</protein>
<evidence type="ECO:0000313" key="1">
    <source>
        <dbReference type="EMBL" id="SVD08133.1"/>
    </source>
</evidence>
<feature type="non-terminal residue" evidence="1">
    <location>
        <position position="89"/>
    </location>
</feature>
<sequence length="89" mass="9984">MKDGVISMATLWVDLSDGKTQIAGTKPTPNSVPVHEISVQDKKQIVVYRSTIPDFYSAVVRVLMARQIQKAKVGVVDYFPDLLVLYFQK</sequence>
<dbReference type="EMBL" id="UINC01128404">
    <property type="protein sequence ID" value="SVD08133.1"/>
    <property type="molecule type" value="Genomic_DNA"/>
</dbReference>
<accession>A0A382SE50</accession>